<comment type="subcellular location">
    <subcellularLocation>
        <location evidence="1">Cell membrane</location>
    </subcellularLocation>
</comment>
<dbReference type="SUPFAM" id="SSF160387">
    <property type="entry name" value="NosL/MerB-like"/>
    <property type="match status" value="1"/>
</dbReference>
<evidence type="ECO:0000256" key="3">
    <source>
        <dbReference type="ARBA" id="ARBA00023136"/>
    </source>
</evidence>
<dbReference type="Pfam" id="PF05573">
    <property type="entry name" value="NosL"/>
    <property type="match status" value="1"/>
</dbReference>
<keyword evidence="2" id="KW-1003">Cell membrane</keyword>
<dbReference type="PANTHER" id="PTHR30224">
    <property type="entry name" value="ELECTRON TRANSPORT PROTEIN"/>
    <property type="match status" value="1"/>
</dbReference>
<dbReference type="PANTHER" id="PTHR30224:SF4">
    <property type="entry name" value="ELECTRON TRANSPORT PROTEIN YCCM-RELATED"/>
    <property type="match status" value="1"/>
</dbReference>
<dbReference type="KEGG" id="sbal:HUE88_06955"/>
<feature type="transmembrane region" description="Helical" evidence="4">
    <location>
        <begin position="397"/>
        <end position="416"/>
    </location>
</feature>
<feature type="transmembrane region" description="Helical" evidence="4">
    <location>
        <begin position="256"/>
        <end position="276"/>
    </location>
</feature>
<feature type="transmembrane region" description="Helical" evidence="4">
    <location>
        <begin position="428"/>
        <end position="447"/>
    </location>
</feature>
<gene>
    <name evidence="6" type="ORF">HUE88_06955</name>
</gene>
<evidence type="ECO:0000259" key="5">
    <source>
        <dbReference type="Pfam" id="PF12801"/>
    </source>
</evidence>
<dbReference type="SUPFAM" id="SSF54862">
    <property type="entry name" value="4Fe-4S ferredoxins"/>
    <property type="match status" value="1"/>
</dbReference>
<keyword evidence="4" id="KW-1133">Transmembrane helix</keyword>
<feature type="transmembrane region" description="Helical" evidence="4">
    <location>
        <begin position="135"/>
        <end position="157"/>
    </location>
</feature>
<dbReference type="RefSeq" id="WP_194368006.1">
    <property type="nucleotide sequence ID" value="NZ_CP054492.1"/>
</dbReference>
<feature type="transmembrane region" description="Helical" evidence="4">
    <location>
        <begin position="340"/>
        <end position="361"/>
    </location>
</feature>
<feature type="domain" description="4Fe-4S ferredoxin-type" evidence="5">
    <location>
        <begin position="143"/>
        <end position="178"/>
    </location>
</feature>
<dbReference type="AlphaFoldDB" id="A0A7S7LSS3"/>
<evidence type="ECO:0000256" key="2">
    <source>
        <dbReference type="ARBA" id="ARBA00022475"/>
    </source>
</evidence>
<evidence type="ECO:0000313" key="7">
    <source>
        <dbReference type="Proteomes" id="UP000593994"/>
    </source>
</evidence>
<feature type="domain" description="4Fe-4S ferredoxin-type" evidence="5">
    <location>
        <begin position="60"/>
        <end position="103"/>
    </location>
</feature>
<feature type="transmembrane region" description="Helical" evidence="4">
    <location>
        <begin position="305"/>
        <end position="328"/>
    </location>
</feature>
<feature type="transmembrane region" description="Helical" evidence="4">
    <location>
        <begin position="107"/>
        <end position="129"/>
    </location>
</feature>
<sequence>MVEKQIRDKSDIFNIPVLRFLFKNQLFIMGLRLILLELFIYAIYFGLIHHVKEENIFTTAVFWSLFWPLFVVVTLSTFGRIFCGICPHGFMGKYITNFGLKKKMPKVLSNPFVGLLLLIVGFWVVYYIYPEAYKTPIASSIFFIVLTVISVVFFYIYKDMSYCKSICPIGTLMRGFGKISFVTLGTYENSCKTCTTFECADACSYNLKPFTFDKRSSMTDCTLCMDCSSACEAVSLKFTKPSESLFKNFKIQKAEVWAFILITAAISIAMSFHHALGRVAISDEFIWSKLGLFLEDKIAISGVDYVGISALFFAMLITISLVYLGMYIAAKVLKEDFKRVFYTLGYAFAPLFIIGGLSHTYEFFFLHHYSDIANGFIQGFNLTQNRVEPIAARGDSWLRIFAIFNYIAVVWAFIIMAKRINFFSASKIAKIVAFVAASSLIIFYLWLNVYKVYAFKTYGAKKFSHHAPNTKRFQSVSLIDATLLQSGENKRDGILCGMDLVIFYKTNHAATLNGEARQYCSLYCLVDDLHVNKLPLENIQVVDAKSLKFIDVTKAFYVVGSRQKGTMSVESKYAFSNYEDASAFAKLYGGKILNFDGAVEIAKKDFKSAL</sequence>
<evidence type="ECO:0000256" key="1">
    <source>
        <dbReference type="ARBA" id="ARBA00004236"/>
    </source>
</evidence>
<evidence type="ECO:0000313" key="6">
    <source>
        <dbReference type="EMBL" id="QOY50886.1"/>
    </source>
</evidence>
<dbReference type="Pfam" id="PF12801">
    <property type="entry name" value="Fer4_5"/>
    <property type="match status" value="2"/>
</dbReference>
<name>A0A7S7LSS3_9BACT</name>
<proteinExistence type="predicted"/>
<dbReference type="InterPro" id="IPR008719">
    <property type="entry name" value="N2O_reductase_NosL"/>
</dbReference>
<dbReference type="Proteomes" id="UP000593994">
    <property type="component" value="Chromosome"/>
</dbReference>
<dbReference type="InterPro" id="IPR017896">
    <property type="entry name" value="4Fe4S_Fe-S-bd"/>
</dbReference>
<dbReference type="GO" id="GO:0005886">
    <property type="term" value="C:plasma membrane"/>
    <property type="evidence" value="ECO:0007669"/>
    <property type="project" value="UniProtKB-SubCell"/>
</dbReference>
<keyword evidence="3 4" id="KW-0472">Membrane</keyword>
<dbReference type="InterPro" id="IPR052378">
    <property type="entry name" value="NosR_regulator"/>
</dbReference>
<feature type="transmembrane region" description="Helical" evidence="4">
    <location>
        <begin position="26"/>
        <end position="48"/>
    </location>
</feature>
<dbReference type="EMBL" id="CP054492">
    <property type="protein sequence ID" value="QOY50886.1"/>
    <property type="molecule type" value="Genomic_DNA"/>
</dbReference>
<reference evidence="6 7" key="1">
    <citation type="submission" date="2020-05" db="EMBL/GenBank/DDBJ databases">
        <title>Sulfurimonas marisnigri, sp. nov., and Sulfurimonas baltica, sp. nov., manganese oxide reducing chemolithoautotrophs of the class Epsilonproteobacteria isolated from the pelagic redoxclines of the Black and Baltic Seas and emended description of the genus Sulfurimonas.</title>
        <authorList>
            <person name="Henkel J.V."/>
            <person name="Laudan C."/>
            <person name="Werner J."/>
            <person name="Neu T."/>
            <person name="Plewe S."/>
            <person name="Sproer C."/>
            <person name="Bunk B."/>
            <person name="Schulz-Vogt H.N."/>
        </authorList>
    </citation>
    <scope>NUCLEOTIDE SEQUENCE [LARGE SCALE GENOMIC DNA]</scope>
    <source>
        <strain evidence="6 7">GD2</strain>
    </source>
</reference>
<protein>
    <submittedName>
        <fullName evidence="6">Nitrous oxide reductase accessory protein NosL</fullName>
    </submittedName>
</protein>
<organism evidence="6 7">
    <name type="scientific">Candidatus Sulfurimonas baltica</name>
    <dbReference type="NCBI Taxonomy" id="2740404"/>
    <lineage>
        <taxon>Bacteria</taxon>
        <taxon>Pseudomonadati</taxon>
        <taxon>Campylobacterota</taxon>
        <taxon>Epsilonproteobacteria</taxon>
        <taxon>Campylobacterales</taxon>
        <taxon>Sulfurimonadaceae</taxon>
        <taxon>Sulfurimonas</taxon>
    </lineage>
</organism>
<dbReference type="Gene3D" id="3.30.70.2050">
    <property type="match status" value="1"/>
</dbReference>
<keyword evidence="7" id="KW-1185">Reference proteome</keyword>
<accession>A0A7S7LSS3</accession>
<evidence type="ECO:0000256" key="4">
    <source>
        <dbReference type="SAM" id="Phobius"/>
    </source>
</evidence>
<keyword evidence="4" id="KW-0812">Transmembrane</keyword>
<feature type="transmembrane region" description="Helical" evidence="4">
    <location>
        <begin position="60"/>
        <end position="86"/>
    </location>
</feature>